<proteinExistence type="predicted"/>
<comment type="caution">
    <text evidence="1">The sequence shown here is derived from an EMBL/GenBank/DDBJ whole genome shotgun (WGS) entry which is preliminary data.</text>
</comment>
<dbReference type="Proteomes" id="UP001341245">
    <property type="component" value="Unassembled WGS sequence"/>
</dbReference>
<dbReference type="EMBL" id="JASGXD010000003">
    <property type="protein sequence ID" value="KAK6007319.1"/>
    <property type="molecule type" value="Genomic_DNA"/>
</dbReference>
<accession>A0ABR0TSA2</accession>
<sequence length="77" mass="8895">MKPKPAVTPRFTLVRRLPVLVLARPNTVPHAARRLAFYTQELLKHKHYLPSNAITITLRRALNNLKCLLQKPTVTWT</sequence>
<keyword evidence="2" id="KW-1185">Reference proteome</keyword>
<name>A0ABR0TSA2_AURPU</name>
<organism evidence="1 2">
    <name type="scientific">Aureobasidium pullulans</name>
    <name type="common">Black yeast</name>
    <name type="synonym">Pullularia pullulans</name>
    <dbReference type="NCBI Taxonomy" id="5580"/>
    <lineage>
        <taxon>Eukaryota</taxon>
        <taxon>Fungi</taxon>
        <taxon>Dikarya</taxon>
        <taxon>Ascomycota</taxon>
        <taxon>Pezizomycotina</taxon>
        <taxon>Dothideomycetes</taxon>
        <taxon>Dothideomycetidae</taxon>
        <taxon>Dothideales</taxon>
        <taxon>Saccotheciaceae</taxon>
        <taxon>Aureobasidium</taxon>
    </lineage>
</organism>
<protein>
    <submittedName>
        <fullName evidence="1">Uncharacterized protein</fullName>
    </submittedName>
</protein>
<evidence type="ECO:0000313" key="2">
    <source>
        <dbReference type="Proteomes" id="UP001341245"/>
    </source>
</evidence>
<reference evidence="1 2" key="1">
    <citation type="submission" date="2023-11" db="EMBL/GenBank/DDBJ databases">
        <title>Draft genome sequence and annotation of the polyextremotolerant black yeast-like fungus Aureobasidium pullulans NRRL 62042.</title>
        <authorList>
            <person name="Dielentheis-Frenken M.R.E."/>
            <person name="Wibberg D."/>
            <person name="Blank L.M."/>
            <person name="Tiso T."/>
        </authorList>
    </citation>
    <scope>NUCLEOTIDE SEQUENCE [LARGE SCALE GENOMIC DNA]</scope>
    <source>
        <strain evidence="1 2">NRRL 62042</strain>
    </source>
</reference>
<evidence type="ECO:0000313" key="1">
    <source>
        <dbReference type="EMBL" id="KAK6007319.1"/>
    </source>
</evidence>
<gene>
    <name evidence="1" type="ORF">QM012_006327</name>
</gene>